<dbReference type="AlphaFoldDB" id="A0A3P7X758"/>
<comment type="subcellular location">
    <subcellularLocation>
        <location evidence="1">Membrane</location>
        <topology evidence="1">Single-pass type I membrane protein</topology>
    </subcellularLocation>
</comment>
<protein>
    <submittedName>
        <fullName evidence="11">Ig-like domain-containing protein</fullName>
    </submittedName>
</protein>
<dbReference type="Pfam" id="PF26428">
    <property type="entry name" value="Zwei_Ig_N"/>
    <property type="match status" value="1"/>
</dbReference>
<dbReference type="InterPro" id="IPR058814">
    <property type="entry name" value="ZIG1/7_N"/>
</dbReference>
<keyword evidence="7" id="KW-0732">Signal</keyword>
<dbReference type="InterPro" id="IPR051275">
    <property type="entry name" value="Cell_adhesion_signaling"/>
</dbReference>
<evidence type="ECO:0000313" key="9">
    <source>
        <dbReference type="EMBL" id="VDO61819.1"/>
    </source>
</evidence>
<dbReference type="SUPFAM" id="SSF48726">
    <property type="entry name" value="Immunoglobulin"/>
    <property type="match status" value="2"/>
</dbReference>
<dbReference type="Proteomes" id="UP000050761">
    <property type="component" value="Unassembled WGS sequence"/>
</dbReference>
<keyword evidence="2 6" id="KW-0472">Membrane</keyword>
<evidence type="ECO:0000313" key="11">
    <source>
        <dbReference type="WBParaSite" id="HPBE_0000461201-mRNA-1"/>
    </source>
</evidence>
<dbReference type="PANTHER" id="PTHR11640:SF164">
    <property type="entry name" value="MAM DOMAIN-CONTAINING GLYCOSYLPHOSPHATIDYLINOSITOL ANCHOR PROTEIN 1"/>
    <property type="match status" value="1"/>
</dbReference>
<name>A0A3P7X758_HELPZ</name>
<keyword evidence="3" id="KW-1015">Disulfide bond</keyword>
<feature type="signal peptide" evidence="7">
    <location>
        <begin position="1"/>
        <end position="17"/>
    </location>
</feature>
<dbReference type="PANTHER" id="PTHR11640">
    <property type="entry name" value="NEPHRIN"/>
    <property type="match status" value="1"/>
</dbReference>
<evidence type="ECO:0000259" key="8">
    <source>
        <dbReference type="PROSITE" id="PS50835"/>
    </source>
</evidence>
<keyword evidence="6" id="KW-1133">Transmembrane helix</keyword>
<keyword evidence="4" id="KW-0325">Glycoprotein</keyword>
<dbReference type="OrthoDB" id="5969272at2759"/>
<dbReference type="EMBL" id="UZAH01025337">
    <property type="protein sequence ID" value="VDO61819.1"/>
    <property type="molecule type" value="Genomic_DNA"/>
</dbReference>
<accession>A0A3P7X758</accession>
<feature type="transmembrane region" description="Helical" evidence="6">
    <location>
        <begin position="220"/>
        <end position="241"/>
    </location>
</feature>
<dbReference type="Pfam" id="PF07679">
    <property type="entry name" value="I-set"/>
    <property type="match status" value="1"/>
</dbReference>
<reference evidence="11" key="2">
    <citation type="submission" date="2019-09" db="UniProtKB">
        <authorList>
            <consortium name="WormBaseParasite"/>
        </authorList>
    </citation>
    <scope>IDENTIFICATION</scope>
</reference>
<dbReference type="PROSITE" id="PS50835">
    <property type="entry name" value="IG_LIKE"/>
    <property type="match status" value="2"/>
</dbReference>
<dbReference type="InterPro" id="IPR003598">
    <property type="entry name" value="Ig_sub2"/>
</dbReference>
<sequence>MWLLAVVVVVLLPFASSLTARGPAAVLQFQTARTSTSHPLHGSEELTLWCAPDNPQITIRKAWFMRKRDKKRFEAQLSPDKKNATLTFPKPTIGDAGEYTCELDTQHGRLTNQIHVYARPISVTDNDHLTVNEHNEFHLEGARQYVRRGDSINLTCPVFGYPTPGIKWTKDGKPLELSDRVALEGIAVQITDADYQNAGLYACEAVNEYTAGGKTSELAWIYPLVVIVIVFILLFIIIGLCEVRKRRQSRHFDNIPRFPSWGGEVVQNMRKNSWRIVGDKGK</sequence>
<dbReference type="CDD" id="cd00096">
    <property type="entry name" value="Ig"/>
    <property type="match status" value="1"/>
</dbReference>
<dbReference type="SMART" id="SM00409">
    <property type="entry name" value="IG"/>
    <property type="match status" value="2"/>
</dbReference>
<evidence type="ECO:0000256" key="5">
    <source>
        <dbReference type="ARBA" id="ARBA00023319"/>
    </source>
</evidence>
<evidence type="ECO:0000256" key="4">
    <source>
        <dbReference type="ARBA" id="ARBA00023180"/>
    </source>
</evidence>
<keyword evidence="5" id="KW-0393">Immunoglobulin domain</keyword>
<feature type="domain" description="Ig-like" evidence="8">
    <location>
        <begin position="120"/>
        <end position="219"/>
    </location>
</feature>
<gene>
    <name evidence="9" type="ORF">HPBE_LOCUS4613</name>
</gene>
<dbReference type="GO" id="GO:0098609">
    <property type="term" value="P:cell-cell adhesion"/>
    <property type="evidence" value="ECO:0007669"/>
    <property type="project" value="TreeGrafter"/>
</dbReference>
<evidence type="ECO:0000256" key="2">
    <source>
        <dbReference type="ARBA" id="ARBA00023136"/>
    </source>
</evidence>
<feature type="chain" id="PRO_5044596485" evidence="7">
    <location>
        <begin position="18"/>
        <end position="282"/>
    </location>
</feature>
<evidence type="ECO:0000313" key="10">
    <source>
        <dbReference type="Proteomes" id="UP000050761"/>
    </source>
</evidence>
<keyword evidence="6" id="KW-0812">Transmembrane</keyword>
<dbReference type="Gene3D" id="2.60.40.10">
    <property type="entry name" value="Immunoglobulins"/>
    <property type="match status" value="2"/>
</dbReference>
<evidence type="ECO:0000256" key="1">
    <source>
        <dbReference type="ARBA" id="ARBA00004479"/>
    </source>
</evidence>
<dbReference type="GO" id="GO:0050839">
    <property type="term" value="F:cell adhesion molecule binding"/>
    <property type="evidence" value="ECO:0007669"/>
    <property type="project" value="TreeGrafter"/>
</dbReference>
<dbReference type="InterPro" id="IPR036179">
    <property type="entry name" value="Ig-like_dom_sf"/>
</dbReference>
<organism evidence="9">
    <name type="scientific">Heligmosomoides polygyrus</name>
    <name type="common">Parasitic roundworm</name>
    <dbReference type="NCBI Taxonomy" id="6339"/>
    <lineage>
        <taxon>Eukaryota</taxon>
        <taxon>Metazoa</taxon>
        <taxon>Ecdysozoa</taxon>
        <taxon>Nematoda</taxon>
        <taxon>Chromadorea</taxon>
        <taxon>Rhabditida</taxon>
        <taxon>Rhabditina</taxon>
        <taxon>Rhabditomorpha</taxon>
        <taxon>Strongyloidea</taxon>
        <taxon>Heligmosomidae</taxon>
        <taxon>Heligmosomoides</taxon>
    </lineage>
</organism>
<keyword evidence="10" id="KW-1185">Reference proteome</keyword>
<dbReference type="GO" id="GO:0005886">
    <property type="term" value="C:plasma membrane"/>
    <property type="evidence" value="ECO:0007669"/>
    <property type="project" value="TreeGrafter"/>
</dbReference>
<dbReference type="InterPro" id="IPR013098">
    <property type="entry name" value="Ig_I-set"/>
</dbReference>
<proteinExistence type="predicted"/>
<dbReference type="InterPro" id="IPR013783">
    <property type="entry name" value="Ig-like_fold"/>
</dbReference>
<dbReference type="InterPro" id="IPR007110">
    <property type="entry name" value="Ig-like_dom"/>
</dbReference>
<dbReference type="SMART" id="SM00408">
    <property type="entry name" value="IGc2"/>
    <property type="match status" value="2"/>
</dbReference>
<dbReference type="InterPro" id="IPR003599">
    <property type="entry name" value="Ig_sub"/>
</dbReference>
<evidence type="ECO:0000256" key="7">
    <source>
        <dbReference type="SAM" id="SignalP"/>
    </source>
</evidence>
<feature type="domain" description="Ig-like" evidence="8">
    <location>
        <begin position="23"/>
        <end position="111"/>
    </location>
</feature>
<evidence type="ECO:0000256" key="3">
    <source>
        <dbReference type="ARBA" id="ARBA00023157"/>
    </source>
</evidence>
<dbReference type="WBParaSite" id="HPBE_0000461201-mRNA-1">
    <property type="protein sequence ID" value="HPBE_0000461201-mRNA-1"/>
    <property type="gene ID" value="HPBE_0000461201"/>
</dbReference>
<evidence type="ECO:0000256" key="6">
    <source>
        <dbReference type="SAM" id="Phobius"/>
    </source>
</evidence>
<reference evidence="9 10" key="1">
    <citation type="submission" date="2018-11" db="EMBL/GenBank/DDBJ databases">
        <authorList>
            <consortium name="Pathogen Informatics"/>
        </authorList>
    </citation>
    <scope>NUCLEOTIDE SEQUENCE [LARGE SCALE GENOMIC DNA]</scope>
</reference>
<dbReference type="GO" id="GO:0005911">
    <property type="term" value="C:cell-cell junction"/>
    <property type="evidence" value="ECO:0007669"/>
    <property type="project" value="TreeGrafter"/>
</dbReference>